<reference evidence="2" key="1">
    <citation type="journal article" date="2022" name="Mol. Ecol. Resour.">
        <title>The genomes of chicory, endive, great burdock and yacon provide insights into Asteraceae palaeo-polyploidization history and plant inulin production.</title>
        <authorList>
            <person name="Fan W."/>
            <person name="Wang S."/>
            <person name="Wang H."/>
            <person name="Wang A."/>
            <person name="Jiang F."/>
            <person name="Liu H."/>
            <person name="Zhao H."/>
            <person name="Xu D."/>
            <person name="Zhang Y."/>
        </authorList>
    </citation>
    <scope>NUCLEOTIDE SEQUENCE [LARGE SCALE GENOMIC DNA]</scope>
    <source>
        <strain evidence="2">cv. Yunnan</strain>
    </source>
</reference>
<dbReference type="Proteomes" id="UP001056120">
    <property type="component" value="Linkage Group LG14"/>
</dbReference>
<evidence type="ECO:0000313" key="2">
    <source>
        <dbReference type="Proteomes" id="UP001056120"/>
    </source>
</evidence>
<proteinExistence type="predicted"/>
<keyword evidence="2" id="KW-1185">Reference proteome</keyword>
<sequence length="154" mass="16892">MVLPLRLNCTKTDNTIHSVNSLFETMPLLFLWQLWLAVHNLPQGWESHFPDFICQFHSFDRLDFSDVYALSKCADPAACALSKCADPAACALSKCADPAPAHLASAQVPPPAHLASAQVPPPAHLASAQDLLRVHLASAHDLFFAKNPNFRIRV</sequence>
<gene>
    <name evidence="1" type="ORF">L1987_42525</name>
</gene>
<reference evidence="1 2" key="2">
    <citation type="journal article" date="2022" name="Mol. Ecol. Resour.">
        <title>The genomes of chicory, endive, great burdock and yacon provide insights into Asteraceae paleo-polyploidization history and plant inulin production.</title>
        <authorList>
            <person name="Fan W."/>
            <person name="Wang S."/>
            <person name="Wang H."/>
            <person name="Wang A."/>
            <person name="Jiang F."/>
            <person name="Liu H."/>
            <person name="Zhao H."/>
            <person name="Xu D."/>
            <person name="Zhang Y."/>
        </authorList>
    </citation>
    <scope>NUCLEOTIDE SEQUENCE [LARGE SCALE GENOMIC DNA]</scope>
    <source>
        <strain evidence="2">cv. Yunnan</strain>
        <tissue evidence="1">Leaves</tissue>
    </source>
</reference>
<dbReference type="EMBL" id="CM042031">
    <property type="protein sequence ID" value="KAI3783443.1"/>
    <property type="molecule type" value="Genomic_DNA"/>
</dbReference>
<comment type="caution">
    <text evidence="1">The sequence shown here is derived from an EMBL/GenBank/DDBJ whole genome shotgun (WGS) entry which is preliminary data.</text>
</comment>
<organism evidence="1 2">
    <name type="scientific">Smallanthus sonchifolius</name>
    <dbReference type="NCBI Taxonomy" id="185202"/>
    <lineage>
        <taxon>Eukaryota</taxon>
        <taxon>Viridiplantae</taxon>
        <taxon>Streptophyta</taxon>
        <taxon>Embryophyta</taxon>
        <taxon>Tracheophyta</taxon>
        <taxon>Spermatophyta</taxon>
        <taxon>Magnoliopsida</taxon>
        <taxon>eudicotyledons</taxon>
        <taxon>Gunneridae</taxon>
        <taxon>Pentapetalae</taxon>
        <taxon>asterids</taxon>
        <taxon>campanulids</taxon>
        <taxon>Asterales</taxon>
        <taxon>Asteraceae</taxon>
        <taxon>Asteroideae</taxon>
        <taxon>Heliantheae alliance</taxon>
        <taxon>Millerieae</taxon>
        <taxon>Smallanthus</taxon>
    </lineage>
</organism>
<name>A0ACB9GIW8_9ASTR</name>
<accession>A0ACB9GIW8</accession>
<evidence type="ECO:0000313" key="1">
    <source>
        <dbReference type="EMBL" id="KAI3783443.1"/>
    </source>
</evidence>
<protein>
    <submittedName>
        <fullName evidence="1">Uncharacterized protein</fullName>
    </submittedName>
</protein>